<evidence type="ECO:0000256" key="1">
    <source>
        <dbReference type="SAM" id="MobiDB-lite"/>
    </source>
</evidence>
<accession>A0A138ZY84</accession>
<feature type="region of interest" description="Disordered" evidence="1">
    <location>
        <begin position="97"/>
        <end position="124"/>
    </location>
</feature>
<feature type="region of interest" description="Disordered" evidence="1">
    <location>
        <begin position="151"/>
        <end position="171"/>
    </location>
</feature>
<keyword evidence="3" id="KW-1185">Reference proteome</keyword>
<gene>
    <name evidence="2" type="ORF">M427DRAFT_490419</name>
</gene>
<reference evidence="2 3" key="1">
    <citation type="journal article" date="2015" name="Genome Biol. Evol.">
        <title>Phylogenomic analyses indicate that early fungi evolved digesting cell walls of algal ancestors of land plants.</title>
        <authorList>
            <person name="Chang Y."/>
            <person name="Wang S."/>
            <person name="Sekimoto S."/>
            <person name="Aerts A.L."/>
            <person name="Choi C."/>
            <person name="Clum A."/>
            <person name="LaButti K.M."/>
            <person name="Lindquist E.A."/>
            <person name="Yee Ngan C."/>
            <person name="Ohm R.A."/>
            <person name="Salamov A.A."/>
            <person name="Grigoriev I.V."/>
            <person name="Spatafora J.W."/>
            <person name="Berbee M.L."/>
        </authorList>
    </citation>
    <scope>NUCLEOTIDE SEQUENCE [LARGE SCALE GENOMIC DNA]</scope>
    <source>
        <strain evidence="2 3">JEL478</strain>
    </source>
</reference>
<organism evidence="2 3">
    <name type="scientific">Gonapodya prolifera (strain JEL478)</name>
    <name type="common">Monoblepharis prolifera</name>
    <dbReference type="NCBI Taxonomy" id="1344416"/>
    <lineage>
        <taxon>Eukaryota</taxon>
        <taxon>Fungi</taxon>
        <taxon>Fungi incertae sedis</taxon>
        <taxon>Chytridiomycota</taxon>
        <taxon>Chytridiomycota incertae sedis</taxon>
        <taxon>Monoblepharidomycetes</taxon>
        <taxon>Monoblepharidales</taxon>
        <taxon>Gonapodyaceae</taxon>
        <taxon>Gonapodya</taxon>
    </lineage>
</organism>
<protein>
    <recommendedName>
        <fullName evidence="4">F-box domain-containing protein</fullName>
    </recommendedName>
</protein>
<evidence type="ECO:0000313" key="2">
    <source>
        <dbReference type="EMBL" id="KXS09472.1"/>
    </source>
</evidence>
<evidence type="ECO:0000313" key="3">
    <source>
        <dbReference type="Proteomes" id="UP000070544"/>
    </source>
</evidence>
<feature type="region of interest" description="Disordered" evidence="1">
    <location>
        <begin position="73"/>
        <end position="92"/>
    </location>
</feature>
<dbReference type="Proteomes" id="UP000070544">
    <property type="component" value="Unassembled WGS sequence"/>
</dbReference>
<name>A0A138ZY84_GONPJ</name>
<evidence type="ECO:0008006" key="4">
    <source>
        <dbReference type="Google" id="ProtNLM"/>
    </source>
</evidence>
<dbReference type="EMBL" id="KQ965861">
    <property type="protein sequence ID" value="KXS09472.1"/>
    <property type="molecule type" value="Genomic_DNA"/>
</dbReference>
<dbReference type="AlphaFoldDB" id="A0A138ZY84"/>
<feature type="compositionally biased region" description="Polar residues" evidence="1">
    <location>
        <begin position="151"/>
        <end position="160"/>
    </location>
</feature>
<sequence length="171" mass="19203">MAPRNTRIKQAKTGDTIQSAAAETRSEAHGLDVLPLELLIQVVEWTDPKTAHLLLSRVSKSIHAAEKLVLSHRKAHCRSPPKDVRAEGSLLEPLRASGPIRADSWDQTGKAERKEQSSGWGRLDGCTRRKMMTKHWAVQWRTRVDRTRSLQITSARGTSQIPPPFMLRTLT</sequence>
<proteinExistence type="predicted"/>